<dbReference type="InterPro" id="IPR058512">
    <property type="entry name" value="DUF8199"/>
</dbReference>
<keyword evidence="2" id="KW-1185">Reference proteome</keyword>
<dbReference type="EMBL" id="JBHTKA010000001">
    <property type="protein sequence ID" value="MFD0999503.1"/>
    <property type="molecule type" value="Genomic_DNA"/>
</dbReference>
<dbReference type="Pfam" id="PF26622">
    <property type="entry name" value="DUF8199"/>
    <property type="match status" value="1"/>
</dbReference>
<gene>
    <name evidence="1" type="ORF">ACFQ21_09300</name>
</gene>
<reference evidence="2" key="1">
    <citation type="journal article" date="2019" name="Int. J. Syst. Evol. Microbiol.">
        <title>The Global Catalogue of Microorganisms (GCM) 10K type strain sequencing project: providing services to taxonomists for standard genome sequencing and annotation.</title>
        <authorList>
            <consortium name="The Broad Institute Genomics Platform"/>
            <consortium name="The Broad Institute Genome Sequencing Center for Infectious Disease"/>
            <person name="Wu L."/>
            <person name="Ma J."/>
        </authorList>
    </citation>
    <scope>NUCLEOTIDE SEQUENCE [LARGE SCALE GENOMIC DNA]</scope>
    <source>
        <strain evidence="2">CCUG 58938</strain>
    </source>
</reference>
<dbReference type="RefSeq" id="WP_377578061.1">
    <property type="nucleotide sequence ID" value="NZ_JBHTKA010000001.1"/>
</dbReference>
<organism evidence="1 2">
    <name type="scientific">Ohtaekwangia kribbensis</name>
    <dbReference type="NCBI Taxonomy" id="688913"/>
    <lineage>
        <taxon>Bacteria</taxon>
        <taxon>Pseudomonadati</taxon>
        <taxon>Bacteroidota</taxon>
        <taxon>Cytophagia</taxon>
        <taxon>Cytophagales</taxon>
        <taxon>Fulvivirgaceae</taxon>
        <taxon>Ohtaekwangia</taxon>
    </lineage>
</organism>
<sequence length="135" mass="15025">MKRIRPIVSIVLALLTLFSASSLTIGIHFCQGKVKNLAFFTKAESCEREMKLPPCHRHKAAPCCEDETIVHEGQSFQTPSSDITIAASPVTDIAQTPVLLAEIIPASEQAQTRYYNYDPPLRSEDRIVTHSIFLI</sequence>
<evidence type="ECO:0000313" key="1">
    <source>
        <dbReference type="EMBL" id="MFD0999503.1"/>
    </source>
</evidence>
<evidence type="ECO:0008006" key="3">
    <source>
        <dbReference type="Google" id="ProtNLM"/>
    </source>
</evidence>
<dbReference type="InterPro" id="IPR058060">
    <property type="entry name" value="HYC_CC_PP"/>
</dbReference>
<evidence type="ECO:0000313" key="2">
    <source>
        <dbReference type="Proteomes" id="UP001597112"/>
    </source>
</evidence>
<proteinExistence type="predicted"/>
<accession>A0ABW3K0W1</accession>
<name>A0ABW3K0W1_9BACT</name>
<protein>
    <recommendedName>
        <fullName evidence="3">Secreted protein</fullName>
    </recommendedName>
</protein>
<comment type="caution">
    <text evidence="1">The sequence shown here is derived from an EMBL/GenBank/DDBJ whole genome shotgun (WGS) entry which is preliminary data.</text>
</comment>
<dbReference type="Proteomes" id="UP001597112">
    <property type="component" value="Unassembled WGS sequence"/>
</dbReference>
<dbReference type="NCBIfam" id="NF047658">
    <property type="entry name" value="HYC_CC_PP"/>
    <property type="match status" value="1"/>
</dbReference>